<name>A0A640VQF8_9RHOB</name>
<accession>A0A640VQF8</accession>
<protein>
    <submittedName>
        <fullName evidence="1">Uncharacterized protein</fullName>
    </submittedName>
</protein>
<proteinExistence type="predicted"/>
<evidence type="ECO:0000313" key="2">
    <source>
        <dbReference type="Proteomes" id="UP000436522"/>
    </source>
</evidence>
<dbReference type="Proteomes" id="UP000436522">
    <property type="component" value="Unassembled WGS sequence"/>
</dbReference>
<keyword evidence="2" id="KW-1185">Reference proteome</keyword>
<evidence type="ECO:0000313" key="1">
    <source>
        <dbReference type="EMBL" id="GFE50473.1"/>
    </source>
</evidence>
<dbReference type="AlphaFoldDB" id="A0A640VQF8"/>
<organism evidence="1 2">
    <name type="scientific">Roseobacter cerasinus</name>
    <dbReference type="NCBI Taxonomy" id="2602289"/>
    <lineage>
        <taxon>Bacteria</taxon>
        <taxon>Pseudomonadati</taxon>
        <taxon>Pseudomonadota</taxon>
        <taxon>Alphaproteobacteria</taxon>
        <taxon>Rhodobacterales</taxon>
        <taxon>Roseobacteraceae</taxon>
        <taxon>Roseobacter</taxon>
    </lineage>
</organism>
<sequence>MADASYWTPALYPVEAHPMVADPLPAIEPASQAYARPAVLRPPAQPLRDTVAEQDAAPAVAAAPEVLGALDEAARLIAATVPGARPPDLFPSSGRLWVAGSAAPQALAQPQDKDATFVSQAGPAPLGAEFFLHAPDGLTQSKLNAQVAQLEGSGVILAGIGREGFRVSKTHLRYYSPETASLAQAVAEKLGVEARDFTQGNGNTQRIEVWVSGRPKAAPEAPKPTGFFARLRDSFRNDP</sequence>
<gene>
    <name evidence="1" type="ORF">So717_22260</name>
</gene>
<dbReference type="EMBL" id="BLIV01000004">
    <property type="protein sequence ID" value="GFE50473.1"/>
    <property type="molecule type" value="Genomic_DNA"/>
</dbReference>
<reference evidence="1 2" key="1">
    <citation type="submission" date="2019-12" db="EMBL/GenBank/DDBJ databases">
        <title>Roseobacter cerasinus sp. nov., isolated from seawater around aquaculture.</title>
        <authorList>
            <person name="Muramatsu S."/>
            <person name="Takabe Y."/>
            <person name="Mori K."/>
            <person name="Takaichi S."/>
            <person name="Hanada S."/>
        </authorList>
    </citation>
    <scope>NUCLEOTIDE SEQUENCE [LARGE SCALE GENOMIC DNA]</scope>
    <source>
        <strain evidence="1 2">AI77</strain>
    </source>
</reference>
<comment type="caution">
    <text evidence="1">The sequence shown here is derived from an EMBL/GenBank/DDBJ whole genome shotgun (WGS) entry which is preliminary data.</text>
</comment>